<dbReference type="AlphaFoldDB" id="A0A139A910"/>
<dbReference type="Gene3D" id="1.25.40.20">
    <property type="entry name" value="Ankyrin repeat-containing domain"/>
    <property type="match status" value="2"/>
</dbReference>
<reference evidence="3 4" key="1">
    <citation type="journal article" date="2015" name="Genome Biol. Evol.">
        <title>Phylogenomic analyses indicate that early fungi evolved digesting cell walls of algal ancestors of land plants.</title>
        <authorList>
            <person name="Chang Y."/>
            <person name="Wang S."/>
            <person name="Sekimoto S."/>
            <person name="Aerts A.L."/>
            <person name="Choi C."/>
            <person name="Clum A."/>
            <person name="LaButti K.M."/>
            <person name="Lindquist E.A."/>
            <person name="Yee Ngan C."/>
            <person name="Ohm R.A."/>
            <person name="Salamov A.A."/>
            <person name="Grigoriev I.V."/>
            <person name="Spatafora J.W."/>
            <person name="Berbee M.L."/>
        </authorList>
    </citation>
    <scope>NUCLEOTIDE SEQUENCE [LARGE SCALE GENOMIC DNA]</scope>
    <source>
        <strain evidence="3 4">JEL478</strain>
    </source>
</reference>
<dbReference type="Proteomes" id="UP000070544">
    <property type="component" value="Unassembled WGS sequence"/>
</dbReference>
<dbReference type="InterPro" id="IPR050889">
    <property type="entry name" value="Dendritic_Spine_Reg/Scaffold"/>
</dbReference>
<dbReference type="PANTHER" id="PTHR24166:SF48">
    <property type="entry name" value="PROTEIN VAPYRIN"/>
    <property type="match status" value="1"/>
</dbReference>
<organism evidence="3 4">
    <name type="scientific">Gonapodya prolifera (strain JEL478)</name>
    <name type="common">Monoblepharis prolifera</name>
    <dbReference type="NCBI Taxonomy" id="1344416"/>
    <lineage>
        <taxon>Eukaryota</taxon>
        <taxon>Fungi</taxon>
        <taxon>Fungi incertae sedis</taxon>
        <taxon>Chytridiomycota</taxon>
        <taxon>Chytridiomycota incertae sedis</taxon>
        <taxon>Monoblepharidomycetes</taxon>
        <taxon>Monoblepharidales</taxon>
        <taxon>Gonapodyaceae</taxon>
        <taxon>Gonapodya</taxon>
    </lineage>
</organism>
<dbReference type="SUPFAM" id="SSF48403">
    <property type="entry name" value="Ankyrin repeat"/>
    <property type="match status" value="1"/>
</dbReference>
<gene>
    <name evidence="3" type="ORF">M427DRAFT_390144</name>
</gene>
<proteinExistence type="predicted"/>
<name>A0A139A910_GONPJ</name>
<evidence type="ECO:0000256" key="2">
    <source>
        <dbReference type="ARBA" id="ARBA00023043"/>
    </source>
</evidence>
<dbReference type="EMBL" id="KQ965784">
    <property type="protein sequence ID" value="KXS12883.1"/>
    <property type="molecule type" value="Genomic_DNA"/>
</dbReference>
<keyword evidence="1" id="KW-0677">Repeat</keyword>
<dbReference type="InterPro" id="IPR036770">
    <property type="entry name" value="Ankyrin_rpt-contain_sf"/>
</dbReference>
<evidence type="ECO:0000256" key="1">
    <source>
        <dbReference type="ARBA" id="ARBA00022737"/>
    </source>
</evidence>
<accession>A0A139A910</accession>
<keyword evidence="2" id="KW-0040">ANK repeat</keyword>
<protein>
    <submittedName>
        <fullName evidence="3">Ankyrin</fullName>
    </submittedName>
</protein>
<sequence length="248" mass="26953">MALATTIPEAKILLNRGALINNRDFSGFTALMNTKDPEMAAFLVDRGADANIVNRDGYTALSHHTMWHGAAWTNGRHCNSGGKRIGSYESVDLCGSGRELCGRKQRNDTINEHRENAKVARCHISNQPLPTYQVDAAIMLLDAGADVNQRDKNGRTALRHAIEPSHGPVADFLTLLLAGSDPNCPDLSGILPVCLAAMYILVKDGISLNCYSNREVTSTLQIHRRSLHSSVRTTLVAFENPAGEVPLP</sequence>
<dbReference type="OrthoDB" id="341259at2759"/>
<keyword evidence="4" id="KW-1185">Reference proteome</keyword>
<evidence type="ECO:0000313" key="4">
    <source>
        <dbReference type="Proteomes" id="UP000070544"/>
    </source>
</evidence>
<dbReference type="PANTHER" id="PTHR24166">
    <property type="entry name" value="ROLLING PEBBLES, ISOFORM B"/>
    <property type="match status" value="1"/>
</dbReference>
<evidence type="ECO:0000313" key="3">
    <source>
        <dbReference type="EMBL" id="KXS12883.1"/>
    </source>
</evidence>